<dbReference type="EMBL" id="LFYR01001193">
    <property type="protein sequence ID" value="KMZ63919.1"/>
    <property type="molecule type" value="Genomic_DNA"/>
</dbReference>
<evidence type="ECO:0000313" key="1">
    <source>
        <dbReference type="EMBL" id="KMZ63919.1"/>
    </source>
</evidence>
<accession>A0A0K9P4J0</accession>
<name>A0A0K9P4J0_ZOSMR</name>
<comment type="caution">
    <text evidence="1">The sequence shown here is derived from an EMBL/GenBank/DDBJ whole genome shotgun (WGS) entry which is preliminary data.</text>
</comment>
<gene>
    <name evidence="1" type="ORF">ZOSMA_38G00260</name>
</gene>
<reference evidence="2" key="1">
    <citation type="journal article" date="2016" name="Nature">
        <title>The genome of the seagrass Zostera marina reveals angiosperm adaptation to the sea.</title>
        <authorList>
            <person name="Olsen J.L."/>
            <person name="Rouze P."/>
            <person name="Verhelst B."/>
            <person name="Lin Y.-C."/>
            <person name="Bayer T."/>
            <person name="Collen J."/>
            <person name="Dattolo E."/>
            <person name="De Paoli E."/>
            <person name="Dittami S."/>
            <person name="Maumus F."/>
            <person name="Michel G."/>
            <person name="Kersting A."/>
            <person name="Lauritano C."/>
            <person name="Lohaus R."/>
            <person name="Toepel M."/>
            <person name="Tonon T."/>
            <person name="Vanneste K."/>
            <person name="Amirebrahimi M."/>
            <person name="Brakel J."/>
            <person name="Bostroem C."/>
            <person name="Chovatia M."/>
            <person name="Grimwood J."/>
            <person name="Jenkins J.W."/>
            <person name="Jueterbock A."/>
            <person name="Mraz A."/>
            <person name="Stam W.T."/>
            <person name="Tice H."/>
            <person name="Bornberg-Bauer E."/>
            <person name="Green P.J."/>
            <person name="Pearson G.A."/>
            <person name="Procaccini G."/>
            <person name="Duarte C.M."/>
            <person name="Schmutz J."/>
            <person name="Reusch T.B.H."/>
            <person name="Van de Peer Y."/>
        </authorList>
    </citation>
    <scope>NUCLEOTIDE SEQUENCE [LARGE SCALE GENOMIC DNA]</scope>
    <source>
        <strain evidence="2">cv. Finnish</strain>
    </source>
</reference>
<dbReference type="Proteomes" id="UP000036987">
    <property type="component" value="Unassembled WGS sequence"/>
</dbReference>
<dbReference type="AlphaFoldDB" id="A0A0K9P4J0"/>
<organism evidence="1 2">
    <name type="scientific">Zostera marina</name>
    <name type="common">Eelgrass</name>
    <dbReference type="NCBI Taxonomy" id="29655"/>
    <lineage>
        <taxon>Eukaryota</taxon>
        <taxon>Viridiplantae</taxon>
        <taxon>Streptophyta</taxon>
        <taxon>Embryophyta</taxon>
        <taxon>Tracheophyta</taxon>
        <taxon>Spermatophyta</taxon>
        <taxon>Magnoliopsida</taxon>
        <taxon>Liliopsida</taxon>
        <taxon>Zosteraceae</taxon>
        <taxon>Zostera</taxon>
    </lineage>
</organism>
<evidence type="ECO:0000313" key="2">
    <source>
        <dbReference type="Proteomes" id="UP000036987"/>
    </source>
</evidence>
<keyword evidence="2" id="KW-1185">Reference proteome</keyword>
<proteinExistence type="predicted"/>
<sequence length="105" mass="12173">MTLAVQLKILGSFKVSFVHPRRTLHILKSRFWSPNFFLILQTLSFILFDIISSQNRSTSVRQRSPCLRLPRIFNSKAFPAYIQVKSLTSHIIIYLPLVESSPRVL</sequence>
<protein>
    <submittedName>
        <fullName evidence="1">Uncharacterized protein</fullName>
    </submittedName>
</protein>